<accession>A0AAD9X9N6</accession>
<name>A0AAD9X9N6_9ROSI</name>
<dbReference type="AlphaFoldDB" id="A0AAD9X9N6"/>
<comment type="caution">
    <text evidence="1">The sequence shown here is derived from an EMBL/GenBank/DDBJ whole genome shotgun (WGS) entry which is preliminary data.</text>
</comment>
<sequence length="357" mass="40885">MLNAKQQKGIAYRHKRMRNMLRDFLKTPQGDWYKDKLTRQDHFDALAHIDDALNRVHIEFTNEERCWFMVSCFGHFLTMHREMNFSGGVIHRLLLRELHHKGPTDEMQFMLGNQSVRFSRADEVSLEEIRGVVTAGEFREAYDVVKLCHIYMLKWILMGVDERFKIQFGSFGWLRISMRSTCSRGVPTCTGIPFTHSSIRLMGTETGQAMPAGKWCSRTYGGDLQHIQSISRLIGSSSTKFLLPPMPKEYDSAPGITHVVVLSKSSRVTLTRTSEVPSISSALELNLCTRLTRPFVWTDLIVSVVVLPTIHLNLTTDDIVELRSQYISMVGYFRWDTTHVIPTFDPTSFCQQLVASA</sequence>
<gene>
    <name evidence="1" type="ORF">Ddye_008431</name>
</gene>
<dbReference type="PANTHER" id="PTHR48449">
    <property type="entry name" value="DUF1985 DOMAIN-CONTAINING PROTEIN"/>
    <property type="match status" value="1"/>
</dbReference>
<dbReference type="Proteomes" id="UP001280121">
    <property type="component" value="Unassembled WGS sequence"/>
</dbReference>
<reference evidence="1" key="1">
    <citation type="journal article" date="2023" name="Plant J.">
        <title>Genome sequences and population genomics provide insights into the demographic history, inbreeding, and mutation load of two 'living fossil' tree species of Dipteronia.</title>
        <authorList>
            <person name="Feng Y."/>
            <person name="Comes H.P."/>
            <person name="Chen J."/>
            <person name="Zhu S."/>
            <person name="Lu R."/>
            <person name="Zhang X."/>
            <person name="Li P."/>
            <person name="Qiu J."/>
            <person name="Olsen K.M."/>
            <person name="Qiu Y."/>
        </authorList>
    </citation>
    <scope>NUCLEOTIDE SEQUENCE</scope>
    <source>
        <strain evidence="1">KIB01</strain>
    </source>
</reference>
<organism evidence="1 2">
    <name type="scientific">Dipteronia dyeriana</name>
    <dbReference type="NCBI Taxonomy" id="168575"/>
    <lineage>
        <taxon>Eukaryota</taxon>
        <taxon>Viridiplantae</taxon>
        <taxon>Streptophyta</taxon>
        <taxon>Embryophyta</taxon>
        <taxon>Tracheophyta</taxon>
        <taxon>Spermatophyta</taxon>
        <taxon>Magnoliopsida</taxon>
        <taxon>eudicotyledons</taxon>
        <taxon>Gunneridae</taxon>
        <taxon>Pentapetalae</taxon>
        <taxon>rosids</taxon>
        <taxon>malvids</taxon>
        <taxon>Sapindales</taxon>
        <taxon>Sapindaceae</taxon>
        <taxon>Hippocastanoideae</taxon>
        <taxon>Acereae</taxon>
        <taxon>Dipteronia</taxon>
    </lineage>
</organism>
<evidence type="ECO:0000313" key="2">
    <source>
        <dbReference type="Proteomes" id="UP001280121"/>
    </source>
</evidence>
<dbReference type="PANTHER" id="PTHR48449:SF1">
    <property type="entry name" value="DUF1985 DOMAIN-CONTAINING PROTEIN"/>
    <property type="match status" value="1"/>
</dbReference>
<dbReference type="EMBL" id="JANJYI010000003">
    <property type="protein sequence ID" value="KAK2655379.1"/>
    <property type="molecule type" value="Genomic_DNA"/>
</dbReference>
<proteinExistence type="predicted"/>
<evidence type="ECO:0000313" key="1">
    <source>
        <dbReference type="EMBL" id="KAK2655379.1"/>
    </source>
</evidence>
<protein>
    <submittedName>
        <fullName evidence="1">Uncharacterized protein</fullName>
    </submittedName>
</protein>
<keyword evidence="2" id="KW-1185">Reference proteome</keyword>